<accession>A0A916ZY60</accession>
<proteinExistence type="predicted"/>
<name>A0A916ZY60_9FLAO</name>
<dbReference type="InterPro" id="IPR026341">
    <property type="entry name" value="T9SS_type_B"/>
</dbReference>
<protein>
    <recommendedName>
        <fullName evidence="4">Gliding motility-associated C-terminal domain-containing protein</fullName>
    </recommendedName>
</protein>
<evidence type="ECO:0000313" key="3">
    <source>
        <dbReference type="Proteomes" id="UP000599688"/>
    </source>
</evidence>
<keyword evidence="1" id="KW-0732">Signal</keyword>
<dbReference type="Proteomes" id="UP000599688">
    <property type="component" value="Unassembled WGS sequence"/>
</dbReference>
<dbReference type="RefSeq" id="WP_188406577.1">
    <property type="nucleotide sequence ID" value="NZ_BMGL01000010.1"/>
</dbReference>
<reference evidence="2 3" key="1">
    <citation type="journal article" date="2014" name="Int. J. Syst. Evol. Microbiol.">
        <title>Complete genome sequence of Corynebacterium casei LMG S-19264T (=DSM 44701T), isolated from a smear-ripened cheese.</title>
        <authorList>
            <consortium name="US DOE Joint Genome Institute (JGI-PGF)"/>
            <person name="Walter F."/>
            <person name="Albersmeier A."/>
            <person name="Kalinowski J."/>
            <person name="Ruckert C."/>
        </authorList>
    </citation>
    <scope>NUCLEOTIDE SEQUENCE [LARGE SCALE GENOMIC DNA]</scope>
    <source>
        <strain evidence="2 3">CGMCC 1.12925</strain>
    </source>
</reference>
<dbReference type="SUPFAM" id="SSF63829">
    <property type="entry name" value="Calcium-dependent phosphotriesterase"/>
    <property type="match status" value="1"/>
</dbReference>
<sequence length="959" mass="106272">MKLLYFIVVCLFLSTQINAQGEANNWYFGSNAGITFNTNPPSAVFDGQLNTLEGCSSISDTGGNLLFYTDGRTIWDKNHDIMPNADYFGGTGLHGDPSSTSSGLIVPHPTNTDIYFVFTVDEPHQDNANAYPNQGPADQIGNPIPNYEEGEQYTVPEEDDGFNNGLNYSIVDISLRNGLGDVVQGERNNPLITYDENNFSNQSYKCAEKITAVIGADCETIWLITHFINNFYAFLIDEDGVNENPVISQLAPTIGLAGYRRNALGYLKASPDAERLLMANTQTANTGNANGNVYLYDFDNATGIVSNPLQLINNIRPYGVEFSPDSKKAYATSSIGQENALIYQWDLNADDISSSIYTQLTAMLQATAIQLGPNGKIYTPQISTARLNVINNPNELGENMNYSSSTLNGAIALQGFPAYFGLPPFIQSIFTSRVDIITDVSESNDQNFIIETELNLCGSETYTLGFDYEEPATYQWFENGQALDGETSPNLEISLSATLIAPYETAYTLEIFPENGECKLSGIANVVFGEVPSLDDATLVQCVNDFDNQTAVFNLNNARADFITNTDLAVNDFEYQFFETEDDFENETPIEAISNYENTSNPQTIIAKIINTFTRCSTTVNLTLIVDDVEGTEEIDLFVCDDNLNGIQEFNLELAANETSFTPTSFYRSINDALQDVDRINNTTNFINTEPYLQTIYFRTSEGDGCGILGILDLRVNNLPFEFDDQQVFYCVEDSPNPIQIAPSVPENIINNYEYFWPATNQETFAINVNETGTYQVLVTEIATGCSSLQNIIVSNSGLPSFNVLVDDGDEEANSLFIEINENDSLGDYEFAIEDPSGPYSDNRLYEDLPPGFYDVFIRDKNGCGIAKRTVGLIGLRQFFTPNNDGINDTWNVAGLSANRNAIVRIFDRFGKLLIQFTAQNRPGWDGTYNGKLMPNNDYWYAVEVDDGRVLTGNFTLKR</sequence>
<keyword evidence="3" id="KW-1185">Reference proteome</keyword>
<evidence type="ECO:0008006" key="4">
    <source>
        <dbReference type="Google" id="ProtNLM"/>
    </source>
</evidence>
<dbReference type="EMBL" id="BMGL01000010">
    <property type="protein sequence ID" value="GGE17643.1"/>
    <property type="molecule type" value="Genomic_DNA"/>
</dbReference>
<dbReference type="AlphaFoldDB" id="A0A916ZY60"/>
<dbReference type="Pfam" id="PF13585">
    <property type="entry name" value="CHU_C"/>
    <property type="match status" value="1"/>
</dbReference>
<feature type="signal peptide" evidence="1">
    <location>
        <begin position="1"/>
        <end position="19"/>
    </location>
</feature>
<gene>
    <name evidence="2" type="ORF">GCM10010831_18630</name>
</gene>
<dbReference type="InterPro" id="IPR015943">
    <property type="entry name" value="WD40/YVTN_repeat-like_dom_sf"/>
</dbReference>
<evidence type="ECO:0000256" key="1">
    <source>
        <dbReference type="SAM" id="SignalP"/>
    </source>
</evidence>
<comment type="caution">
    <text evidence="2">The sequence shown here is derived from an EMBL/GenBank/DDBJ whole genome shotgun (WGS) entry which is preliminary data.</text>
</comment>
<feature type="chain" id="PRO_5037885247" description="Gliding motility-associated C-terminal domain-containing protein" evidence="1">
    <location>
        <begin position="20"/>
        <end position="959"/>
    </location>
</feature>
<organism evidence="2 3">
    <name type="scientific">Psychroflexus salis</name>
    <dbReference type="NCBI Taxonomy" id="1526574"/>
    <lineage>
        <taxon>Bacteria</taxon>
        <taxon>Pseudomonadati</taxon>
        <taxon>Bacteroidota</taxon>
        <taxon>Flavobacteriia</taxon>
        <taxon>Flavobacteriales</taxon>
        <taxon>Flavobacteriaceae</taxon>
        <taxon>Psychroflexus</taxon>
    </lineage>
</organism>
<dbReference type="NCBIfam" id="TIGR04131">
    <property type="entry name" value="Bac_Flav_CTERM"/>
    <property type="match status" value="1"/>
</dbReference>
<evidence type="ECO:0000313" key="2">
    <source>
        <dbReference type="EMBL" id="GGE17643.1"/>
    </source>
</evidence>
<dbReference type="Gene3D" id="2.130.10.10">
    <property type="entry name" value="YVTN repeat-like/Quinoprotein amine dehydrogenase"/>
    <property type="match status" value="1"/>
</dbReference>